<name>A0A5C3LZC3_9AGAR</name>
<accession>A0A5C3LZC3</accession>
<reference evidence="2 3" key="1">
    <citation type="journal article" date="2019" name="Nat. Ecol. Evol.">
        <title>Megaphylogeny resolves global patterns of mushroom evolution.</title>
        <authorList>
            <person name="Varga T."/>
            <person name="Krizsan K."/>
            <person name="Foldi C."/>
            <person name="Dima B."/>
            <person name="Sanchez-Garcia M."/>
            <person name="Sanchez-Ramirez S."/>
            <person name="Szollosi G.J."/>
            <person name="Szarkandi J.G."/>
            <person name="Papp V."/>
            <person name="Albert L."/>
            <person name="Andreopoulos W."/>
            <person name="Angelini C."/>
            <person name="Antonin V."/>
            <person name="Barry K.W."/>
            <person name="Bougher N.L."/>
            <person name="Buchanan P."/>
            <person name="Buyck B."/>
            <person name="Bense V."/>
            <person name="Catcheside P."/>
            <person name="Chovatia M."/>
            <person name="Cooper J."/>
            <person name="Damon W."/>
            <person name="Desjardin D."/>
            <person name="Finy P."/>
            <person name="Geml J."/>
            <person name="Haridas S."/>
            <person name="Hughes K."/>
            <person name="Justo A."/>
            <person name="Karasinski D."/>
            <person name="Kautmanova I."/>
            <person name="Kiss B."/>
            <person name="Kocsube S."/>
            <person name="Kotiranta H."/>
            <person name="LaButti K.M."/>
            <person name="Lechner B.E."/>
            <person name="Liimatainen K."/>
            <person name="Lipzen A."/>
            <person name="Lukacs Z."/>
            <person name="Mihaltcheva S."/>
            <person name="Morgado L.N."/>
            <person name="Niskanen T."/>
            <person name="Noordeloos M.E."/>
            <person name="Ohm R.A."/>
            <person name="Ortiz-Santana B."/>
            <person name="Ovrebo C."/>
            <person name="Racz N."/>
            <person name="Riley R."/>
            <person name="Savchenko A."/>
            <person name="Shiryaev A."/>
            <person name="Soop K."/>
            <person name="Spirin V."/>
            <person name="Szebenyi C."/>
            <person name="Tomsovsky M."/>
            <person name="Tulloss R.E."/>
            <person name="Uehling J."/>
            <person name="Grigoriev I.V."/>
            <person name="Vagvolgyi C."/>
            <person name="Papp T."/>
            <person name="Martin F.M."/>
            <person name="Miettinen O."/>
            <person name="Hibbett D.S."/>
            <person name="Nagy L.G."/>
        </authorList>
    </citation>
    <scope>NUCLEOTIDE SEQUENCE [LARGE SCALE GENOMIC DNA]</scope>
    <source>
        <strain evidence="2 3">CBS 166.37</strain>
    </source>
</reference>
<keyword evidence="1" id="KW-0472">Membrane</keyword>
<keyword evidence="3" id="KW-1185">Reference proteome</keyword>
<dbReference type="Proteomes" id="UP000308652">
    <property type="component" value="Unassembled WGS sequence"/>
</dbReference>
<dbReference type="AlphaFoldDB" id="A0A5C3LZC3"/>
<keyword evidence="1" id="KW-1133">Transmembrane helix</keyword>
<feature type="transmembrane region" description="Helical" evidence="1">
    <location>
        <begin position="40"/>
        <end position="63"/>
    </location>
</feature>
<keyword evidence="1" id="KW-0812">Transmembrane</keyword>
<evidence type="ECO:0000313" key="2">
    <source>
        <dbReference type="EMBL" id="TFK38300.1"/>
    </source>
</evidence>
<feature type="transmembrane region" description="Helical" evidence="1">
    <location>
        <begin position="199"/>
        <end position="221"/>
    </location>
</feature>
<gene>
    <name evidence="2" type="ORF">BDQ12DRAFT_128021</name>
</gene>
<dbReference type="OrthoDB" id="3365917at2759"/>
<protein>
    <submittedName>
        <fullName evidence="2">Uncharacterized protein</fullName>
    </submittedName>
</protein>
<evidence type="ECO:0000256" key="1">
    <source>
        <dbReference type="SAM" id="Phobius"/>
    </source>
</evidence>
<evidence type="ECO:0000313" key="3">
    <source>
        <dbReference type="Proteomes" id="UP000308652"/>
    </source>
</evidence>
<dbReference type="STRING" id="68775.A0A5C3LZC3"/>
<dbReference type="EMBL" id="ML213604">
    <property type="protein sequence ID" value="TFK38300.1"/>
    <property type="molecule type" value="Genomic_DNA"/>
</dbReference>
<organism evidence="2 3">
    <name type="scientific">Crucibulum laeve</name>
    <dbReference type="NCBI Taxonomy" id="68775"/>
    <lineage>
        <taxon>Eukaryota</taxon>
        <taxon>Fungi</taxon>
        <taxon>Dikarya</taxon>
        <taxon>Basidiomycota</taxon>
        <taxon>Agaricomycotina</taxon>
        <taxon>Agaricomycetes</taxon>
        <taxon>Agaricomycetidae</taxon>
        <taxon>Agaricales</taxon>
        <taxon>Agaricineae</taxon>
        <taxon>Nidulariaceae</taxon>
        <taxon>Crucibulum</taxon>
    </lineage>
</organism>
<sequence>MFAGRMAGGGTRSQIFGSRTYGSGYPNVAGRGVAGRGFPFYFWPLAWPLAIGAGAGIGGAAYLHSTDEYGLPSNNSRPGGSLMTATFSSNSGNTTFRVVSDNSTVASLIEDINANCTSYISGNHSTSPSPFPDSSSVDAPKPEQVVQYYRASSIALALEGYNNTATYADEGTLDSPLPNGVDSLLMDCMNQTIGLAAPLLDGANLCFVPSMGTMFLVWLLLRVGSVF</sequence>
<proteinExistence type="predicted"/>